<reference evidence="2 3" key="1">
    <citation type="submission" date="2013-11" db="EMBL/GenBank/DDBJ databases">
        <title>Genome sequencing of Stegodyphus mimosarum.</title>
        <authorList>
            <person name="Bechsgaard J."/>
        </authorList>
    </citation>
    <scope>NUCLEOTIDE SEQUENCE [LARGE SCALE GENOMIC DNA]</scope>
</reference>
<gene>
    <name evidence="2" type="ORF">X975_13420</name>
</gene>
<name>A0A087TN00_STEMI</name>
<dbReference type="OrthoDB" id="419138at2759"/>
<proteinExistence type="predicted"/>
<feature type="chain" id="PRO_5001829872" evidence="1">
    <location>
        <begin position="21"/>
        <end position="362"/>
    </location>
</feature>
<keyword evidence="1" id="KW-0732">Signal</keyword>
<dbReference type="PANTHER" id="PTHR21274:SF0">
    <property type="entry name" value="MECKELIN"/>
    <property type="match status" value="1"/>
</dbReference>
<keyword evidence="3" id="KW-1185">Reference proteome</keyword>
<protein>
    <submittedName>
        <fullName evidence="2">Meckelin</fullName>
    </submittedName>
</protein>
<evidence type="ECO:0000313" key="3">
    <source>
        <dbReference type="Proteomes" id="UP000054359"/>
    </source>
</evidence>
<dbReference type="PANTHER" id="PTHR21274">
    <property type="entry name" value="MECKELIN"/>
    <property type="match status" value="1"/>
</dbReference>
<dbReference type="GO" id="GO:0036038">
    <property type="term" value="C:MKS complex"/>
    <property type="evidence" value="ECO:0007669"/>
    <property type="project" value="InterPro"/>
</dbReference>
<dbReference type="Pfam" id="PF09773">
    <property type="entry name" value="Meckelin"/>
    <property type="match status" value="1"/>
</dbReference>
<feature type="non-terminal residue" evidence="2">
    <location>
        <position position="362"/>
    </location>
</feature>
<dbReference type="GO" id="GO:0060271">
    <property type="term" value="P:cilium assembly"/>
    <property type="evidence" value="ECO:0007669"/>
    <property type="project" value="InterPro"/>
</dbReference>
<sequence>MTRIILFSIFVYSFINLVNGNLSIPAITPEYCNSTEYYDSICVRCKRCGRDESQSGLQHRNHDGSCTCKSGFYMKDRKGPHDITCEPCPKGKVSSVDKSKCLACGESNPYNETTGSCESCSNGTLVEDGDSLTCIPCNSGIGSDTERCSACSDINIASPKHCSLLNQVYSGGYCLPSIEAEPSLFTIKFENGESVVSAYFKEHLNAAFKNCEELNDTACQALANMCVMLMYKLGINNVCIKFDKLARKHLKECPRQKLWLYYIDEEGQWNAERDVYREDVPNVFTPSVAQESSRLYILAMKYALNGTFLGIFKLTSDSLHLCPESDIEEDIAFVFGTHVVRTCVKSLQILWKNSELVFYDLC</sequence>
<evidence type="ECO:0000313" key="2">
    <source>
        <dbReference type="EMBL" id="KFM66489.1"/>
    </source>
</evidence>
<accession>A0A087TN00</accession>
<dbReference type="OMA" id="ERHINGA"/>
<dbReference type="AlphaFoldDB" id="A0A087TN00"/>
<dbReference type="STRING" id="407821.A0A087TN00"/>
<feature type="signal peptide" evidence="1">
    <location>
        <begin position="1"/>
        <end position="20"/>
    </location>
</feature>
<evidence type="ECO:0000256" key="1">
    <source>
        <dbReference type="SAM" id="SignalP"/>
    </source>
</evidence>
<organism evidence="2 3">
    <name type="scientific">Stegodyphus mimosarum</name>
    <name type="common">African social velvet spider</name>
    <dbReference type="NCBI Taxonomy" id="407821"/>
    <lineage>
        <taxon>Eukaryota</taxon>
        <taxon>Metazoa</taxon>
        <taxon>Ecdysozoa</taxon>
        <taxon>Arthropoda</taxon>
        <taxon>Chelicerata</taxon>
        <taxon>Arachnida</taxon>
        <taxon>Araneae</taxon>
        <taxon>Araneomorphae</taxon>
        <taxon>Entelegynae</taxon>
        <taxon>Eresoidea</taxon>
        <taxon>Eresidae</taxon>
        <taxon>Stegodyphus</taxon>
    </lineage>
</organism>
<dbReference type="EMBL" id="KK115971">
    <property type="protein sequence ID" value="KFM66489.1"/>
    <property type="molecule type" value="Genomic_DNA"/>
</dbReference>
<dbReference type="InterPro" id="IPR019170">
    <property type="entry name" value="Meckelin"/>
</dbReference>
<dbReference type="Proteomes" id="UP000054359">
    <property type="component" value="Unassembled WGS sequence"/>
</dbReference>